<dbReference type="Proteomes" id="UP000036987">
    <property type="component" value="Unassembled WGS sequence"/>
</dbReference>
<feature type="compositionally biased region" description="Polar residues" evidence="1">
    <location>
        <begin position="116"/>
        <end position="169"/>
    </location>
</feature>
<organism evidence="2 3">
    <name type="scientific">Zostera marina</name>
    <name type="common">Eelgrass</name>
    <dbReference type="NCBI Taxonomy" id="29655"/>
    <lineage>
        <taxon>Eukaryota</taxon>
        <taxon>Viridiplantae</taxon>
        <taxon>Streptophyta</taxon>
        <taxon>Embryophyta</taxon>
        <taxon>Tracheophyta</taxon>
        <taxon>Spermatophyta</taxon>
        <taxon>Magnoliopsida</taxon>
        <taxon>Liliopsida</taxon>
        <taxon>Zosteraceae</taxon>
        <taxon>Zostera</taxon>
    </lineage>
</organism>
<evidence type="ECO:0000256" key="1">
    <source>
        <dbReference type="SAM" id="MobiDB-lite"/>
    </source>
</evidence>
<feature type="compositionally biased region" description="Polar residues" evidence="1">
    <location>
        <begin position="230"/>
        <end position="242"/>
    </location>
</feature>
<dbReference type="AlphaFoldDB" id="A0A0K9PDZ6"/>
<proteinExistence type="predicted"/>
<sequence length="249" mass="28030">MQNIHQHQHQHPQPPPPFSLWNSSIPMLSVARPNPDSFPVDDIAYRHHSMGSLSQYVNQHFNGNETLGSSANMRAPARPDGSDVPDITPMQIHSLVTRLRDLSVSPQYTEDRQHENNGGSYTSNVQSISTHDQMEQSQQQAFPSSENSGFYNRNTSHNHNSELNMTGNNNGQYQWEGDLLAPFPLLPVEGDFPYWDRLPLVRTETPTPTPPSDYGSNLFTSFWSHNYNGSNATTPSSNQPPTSHLHHLH</sequence>
<keyword evidence="3" id="KW-1185">Reference proteome</keyword>
<name>A0A0K9PDZ6_ZOSMR</name>
<comment type="caution">
    <text evidence="2">The sequence shown here is derived from an EMBL/GenBank/DDBJ whole genome shotgun (WGS) entry which is preliminary data.</text>
</comment>
<evidence type="ECO:0000313" key="2">
    <source>
        <dbReference type="EMBL" id="KMZ66450.1"/>
    </source>
</evidence>
<reference evidence="3" key="1">
    <citation type="journal article" date="2016" name="Nature">
        <title>The genome of the seagrass Zostera marina reveals angiosperm adaptation to the sea.</title>
        <authorList>
            <person name="Olsen J.L."/>
            <person name="Rouze P."/>
            <person name="Verhelst B."/>
            <person name="Lin Y.-C."/>
            <person name="Bayer T."/>
            <person name="Collen J."/>
            <person name="Dattolo E."/>
            <person name="De Paoli E."/>
            <person name="Dittami S."/>
            <person name="Maumus F."/>
            <person name="Michel G."/>
            <person name="Kersting A."/>
            <person name="Lauritano C."/>
            <person name="Lohaus R."/>
            <person name="Toepel M."/>
            <person name="Tonon T."/>
            <person name="Vanneste K."/>
            <person name="Amirebrahimi M."/>
            <person name="Brakel J."/>
            <person name="Bostroem C."/>
            <person name="Chovatia M."/>
            <person name="Grimwood J."/>
            <person name="Jenkins J.W."/>
            <person name="Jueterbock A."/>
            <person name="Mraz A."/>
            <person name="Stam W.T."/>
            <person name="Tice H."/>
            <person name="Bornberg-Bauer E."/>
            <person name="Green P.J."/>
            <person name="Pearson G.A."/>
            <person name="Procaccini G."/>
            <person name="Duarte C.M."/>
            <person name="Schmutz J."/>
            <person name="Reusch T.B.H."/>
            <person name="Van de Peer Y."/>
        </authorList>
    </citation>
    <scope>NUCLEOTIDE SEQUENCE [LARGE SCALE GENOMIC DNA]</scope>
    <source>
        <strain evidence="3">cv. Finnish</strain>
    </source>
</reference>
<feature type="region of interest" description="Disordered" evidence="1">
    <location>
        <begin position="108"/>
        <end position="169"/>
    </location>
</feature>
<accession>A0A0K9PDZ6</accession>
<protein>
    <submittedName>
        <fullName evidence="2">Uncharacterized protein</fullName>
    </submittedName>
</protein>
<feature type="region of interest" description="Disordered" evidence="1">
    <location>
        <begin position="230"/>
        <end position="249"/>
    </location>
</feature>
<dbReference type="EMBL" id="LFYR01000980">
    <property type="protein sequence ID" value="KMZ66450.1"/>
    <property type="molecule type" value="Genomic_DNA"/>
</dbReference>
<gene>
    <name evidence="2" type="ORF">ZOSMA_29G01000</name>
</gene>
<evidence type="ECO:0000313" key="3">
    <source>
        <dbReference type="Proteomes" id="UP000036987"/>
    </source>
</evidence>